<dbReference type="PROSITE" id="PS50228">
    <property type="entry name" value="SUEL_LECTIN"/>
    <property type="match status" value="1"/>
</dbReference>
<dbReference type="EnsemblPlants" id="QL11p001351:mrna">
    <property type="protein sequence ID" value="QL11p001351:mrna"/>
    <property type="gene ID" value="QL11p001351"/>
</dbReference>
<reference evidence="10 11" key="1">
    <citation type="journal article" date="2016" name="G3 (Bethesda)">
        <title>First Draft Assembly and Annotation of the Genome of a California Endemic Oak Quercus lobata Nee (Fagaceae).</title>
        <authorList>
            <person name="Sork V.L."/>
            <person name="Fitz-Gibbon S.T."/>
            <person name="Puiu D."/>
            <person name="Crepeau M."/>
            <person name="Gugger P.F."/>
            <person name="Sherman R."/>
            <person name="Stevens K."/>
            <person name="Langley C.H."/>
            <person name="Pellegrini M."/>
            <person name="Salzberg S.L."/>
        </authorList>
    </citation>
    <scope>NUCLEOTIDE SEQUENCE [LARGE SCALE GENOMIC DNA]</scope>
    <source>
        <strain evidence="10 11">cv. SW786</strain>
    </source>
</reference>
<protein>
    <recommendedName>
        <fullName evidence="3 7">Beta-galactosidase</fullName>
        <ecNumber evidence="3 7">3.2.1.23</ecNumber>
    </recommendedName>
</protein>
<dbReference type="InterPro" id="IPR017853">
    <property type="entry name" value="GH"/>
</dbReference>
<dbReference type="Gene3D" id="2.60.120.260">
    <property type="entry name" value="Galactose-binding domain-like"/>
    <property type="match status" value="2"/>
</dbReference>
<keyword evidence="11" id="KW-1185">Reference proteome</keyword>
<dbReference type="InterPro" id="IPR001944">
    <property type="entry name" value="Glycoside_Hdrlase_35"/>
</dbReference>
<dbReference type="InterPro" id="IPR041392">
    <property type="entry name" value="GHD"/>
</dbReference>
<dbReference type="Proteomes" id="UP000594261">
    <property type="component" value="Chromosome 11"/>
</dbReference>
<sequence>MWPDFIQKAKEGGLDAIETYVFWDQHEPQRRKDEMQTFTTKIVDLCKEAKLFAPQGGPIIFAQIENEYGNIMKPYGEAGKSYIQWCANMALSLNIGVPWIMCQQSVAPQSMINTCNGFYCDDFKPNNPKSPKMWTENWTGWYKTWGGNDPYRAAEDVAFAVARFFQAGGYHGGTNFGRTSGGPFIVTSYEYHAPLDEFGDLNQPKWGHLKQLHAAIKSGEKVLTNSSPSTKQIGNGTDLTTYVSNSTGQKFCFLSNVNLEDANVDLQKDGKYLVPAWSVSILDGCNKEIYNTAKVNTQTSLMENKSDGAENSTKLSWSWVPESMNDTLSGKGSFTDTKLLEQKAATVDVSDYLWYMTSVDIDNETQWTDAKLHVNTTGHVLHAYVNQQLIGSQWEARGNFRFVFEQPVTLKSGTNIISLLSATNYGSFFDLTPTGIAGGPVQLIGKGNVVKDLSSNQWSYKVGLNGEDRRLYDVHSPSGSNWTLNNRLPKRVPMTWYKGTFGHRPCVVVDLKGMGKGQAWVNGQSIGRFWPAYVADKTGCSQTCDYRGRYHTGNCMSNCAHPTQRWYHIPRSFLNNDKNTLILFEEIGGTPLPVSFQIVVTGTLCGSAYEGNLLEMSCQTGHTISEIQFASFGDPQGTCGSFKKGYCEAANSLSAIQKVIN</sequence>
<evidence type="ECO:0000259" key="9">
    <source>
        <dbReference type="PROSITE" id="PS50228"/>
    </source>
</evidence>
<dbReference type="FunFam" id="2.60.120.260:FF:000142">
    <property type="entry name" value="Beta-galactosidase"/>
    <property type="match status" value="1"/>
</dbReference>
<keyword evidence="5 7" id="KW-0378">Hydrolase</keyword>
<dbReference type="InterPro" id="IPR031330">
    <property type="entry name" value="Gly_Hdrlase_35_cat"/>
</dbReference>
<name>A0A7N2MUR6_QUELO</name>
<feature type="domain" description="SUEL-type lectin" evidence="9">
    <location>
        <begin position="608"/>
        <end position="661"/>
    </location>
</feature>
<dbReference type="PANTHER" id="PTHR23421">
    <property type="entry name" value="BETA-GALACTOSIDASE RELATED"/>
    <property type="match status" value="1"/>
</dbReference>
<dbReference type="OMA" id="TKTICAN"/>
<dbReference type="AlphaFoldDB" id="A0A7N2MUR6"/>
<evidence type="ECO:0000256" key="2">
    <source>
        <dbReference type="ARBA" id="ARBA00009809"/>
    </source>
</evidence>
<dbReference type="InterPro" id="IPR000922">
    <property type="entry name" value="Lectin_gal-bd_dom"/>
</dbReference>
<dbReference type="GO" id="GO:0030246">
    <property type="term" value="F:carbohydrate binding"/>
    <property type="evidence" value="ECO:0007669"/>
    <property type="project" value="InterPro"/>
</dbReference>
<keyword evidence="6 7" id="KW-0326">Glycosidase</keyword>
<evidence type="ECO:0000256" key="1">
    <source>
        <dbReference type="ARBA" id="ARBA00001412"/>
    </source>
</evidence>
<comment type="catalytic activity">
    <reaction evidence="1 7">
        <text>Hydrolysis of terminal non-reducing beta-D-galactose residues in beta-D-galactosides.</text>
        <dbReference type="EC" id="3.2.1.23"/>
    </reaction>
</comment>
<dbReference type="Pfam" id="PF01301">
    <property type="entry name" value="Glyco_hydro_35"/>
    <property type="match status" value="2"/>
</dbReference>
<accession>A0A7N2MUR6</accession>
<evidence type="ECO:0000256" key="3">
    <source>
        <dbReference type="ARBA" id="ARBA00012756"/>
    </source>
</evidence>
<dbReference type="PRINTS" id="PR00742">
    <property type="entry name" value="GLHYDRLASE35"/>
</dbReference>
<evidence type="ECO:0000256" key="7">
    <source>
        <dbReference type="RuleBase" id="RU000675"/>
    </source>
</evidence>
<evidence type="ECO:0000313" key="11">
    <source>
        <dbReference type="Proteomes" id="UP000594261"/>
    </source>
</evidence>
<dbReference type="CDD" id="cd22842">
    <property type="entry name" value="Gal_Rha_Lectin_BGal"/>
    <property type="match status" value="1"/>
</dbReference>
<organism evidence="10 11">
    <name type="scientific">Quercus lobata</name>
    <name type="common">Valley oak</name>
    <dbReference type="NCBI Taxonomy" id="97700"/>
    <lineage>
        <taxon>Eukaryota</taxon>
        <taxon>Viridiplantae</taxon>
        <taxon>Streptophyta</taxon>
        <taxon>Embryophyta</taxon>
        <taxon>Tracheophyta</taxon>
        <taxon>Spermatophyta</taxon>
        <taxon>Magnoliopsida</taxon>
        <taxon>eudicotyledons</taxon>
        <taxon>Gunneridae</taxon>
        <taxon>Pentapetalae</taxon>
        <taxon>rosids</taxon>
        <taxon>fabids</taxon>
        <taxon>Fagales</taxon>
        <taxon>Fagaceae</taxon>
        <taxon>Quercus</taxon>
    </lineage>
</organism>
<evidence type="ECO:0000313" key="10">
    <source>
        <dbReference type="EnsemblPlants" id="QL11p001351:mrna"/>
    </source>
</evidence>
<dbReference type="InParanoid" id="A0A7N2MUR6"/>
<comment type="similarity">
    <text evidence="2 8">Belongs to the glycosyl hydrolase 35 family.</text>
</comment>
<dbReference type="Gene3D" id="3.20.20.80">
    <property type="entry name" value="Glycosidases"/>
    <property type="match status" value="2"/>
</dbReference>
<evidence type="ECO:0000256" key="5">
    <source>
        <dbReference type="ARBA" id="ARBA00022801"/>
    </source>
</evidence>
<keyword evidence="4" id="KW-0732">Signal</keyword>
<dbReference type="GO" id="GO:0005975">
    <property type="term" value="P:carbohydrate metabolic process"/>
    <property type="evidence" value="ECO:0007669"/>
    <property type="project" value="InterPro"/>
</dbReference>
<evidence type="ECO:0000256" key="8">
    <source>
        <dbReference type="RuleBase" id="RU003679"/>
    </source>
</evidence>
<dbReference type="Pfam" id="PF17834">
    <property type="entry name" value="GHD"/>
    <property type="match status" value="1"/>
</dbReference>
<dbReference type="InterPro" id="IPR019801">
    <property type="entry name" value="Glyco_hydro_35_CS"/>
</dbReference>
<proteinExistence type="inferred from homology"/>
<reference evidence="10" key="2">
    <citation type="submission" date="2021-01" db="UniProtKB">
        <authorList>
            <consortium name="EnsemblPlants"/>
        </authorList>
    </citation>
    <scope>IDENTIFICATION</scope>
</reference>
<dbReference type="InterPro" id="IPR008979">
    <property type="entry name" value="Galactose-bd-like_sf"/>
</dbReference>
<evidence type="ECO:0000256" key="4">
    <source>
        <dbReference type="ARBA" id="ARBA00022729"/>
    </source>
</evidence>
<dbReference type="SUPFAM" id="SSF49785">
    <property type="entry name" value="Galactose-binding domain-like"/>
    <property type="match status" value="2"/>
</dbReference>
<dbReference type="Pfam" id="PF21467">
    <property type="entry name" value="BetaGal_gal-bd"/>
    <property type="match status" value="2"/>
</dbReference>
<dbReference type="Gramene" id="QL11p001351:mrna">
    <property type="protein sequence ID" value="QL11p001351:mrna"/>
    <property type="gene ID" value="QL11p001351"/>
</dbReference>
<dbReference type="EC" id="3.2.1.23" evidence="3 7"/>
<dbReference type="GO" id="GO:0004565">
    <property type="term" value="F:beta-galactosidase activity"/>
    <property type="evidence" value="ECO:0007669"/>
    <property type="project" value="UniProtKB-EC"/>
</dbReference>
<dbReference type="EMBL" id="LRBV02000011">
    <property type="status" value="NOT_ANNOTATED_CDS"/>
    <property type="molecule type" value="Genomic_DNA"/>
</dbReference>
<dbReference type="PROSITE" id="PS01182">
    <property type="entry name" value="GLYCOSYL_HYDROL_F35"/>
    <property type="match status" value="1"/>
</dbReference>
<evidence type="ECO:0000256" key="6">
    <source>
        <dbReference type="ARBA" id="ARBA00023295"/>
    </source>
</evidence>
<dbReference type="InterPro" id="IPR048913">
    <property type="entry name" value="BetaGal_gal-bd"/>
</dbReference>
<dbReference type="SUPFAM" id="SSF51445">
    <property type="entry name" value="(Trans)glycosidases"/>
    <property type="match status" value="1"/>
</dbReference>